<name>A0A6J6PB62_9ZZZZ</name>
<dbReference type="EMBL" id="CAEZXV010000008">
    <property type="protein sequence ID" value="CAB4693748.1"/>
    <property type="molecule type" value="Genomic_DNA"/>
</dbReference>
<accession>A0A6J6PB62</accession>
<protein>
    <submittedName>
        <fullName evidence="1">Unannotated protein</fullName>
    </submittedName>
</protein>
<evidence type="ECO:0000313" key="1">
    <source>
        <dbReference type="EMBL" id="CAB4693748.1"/>
    </source>
</evidence>
<dbReference type="AlphaFoldDB" id="A0A6J6PB62"/>
<proteinExistence type="predicted"/>
<reference evidence="1" key="1">
    <citation type="submission" date="2020-05" db="EMBL/GenBank/DDBJ databases">
        <authorList>
            <person name="Chiriac C."/>
            <person name="Salcher M."/>
            <person name="Ghai R."/>
            <person name="Kavagutti S V."/>
        </authorList>
    </citation>
    <scope>NUCLEOTIDE SEQUENCE</scope>
</reference>
<gene>
    <name evidence="1" type="ORF">UFOPK2598_00202</name>
</gene>
<sequence length="45" mass="4866">MTSVKIPPTPIVKTLPSELEVIPTRLSIPFGTKVSTKTLFLPEAS</sequence>
<organism evidence="1">
    <name type="scientific">freshwater metagenome</name>
    <dbReference type="NCBI Taxonomy" id="449393"/>
    <lineage>
        <taxon>unclassified sequences</taxon>
        <taxon>metagenomes</taxon>
        <taxon>ecological metagenomes</taxon>
    </lineage>
</organism>